<feature type="domain" description="Sulfatase N-terminal" evidence="7">
    <location>
        <begin position="9"/>
        <end position="342"/>
    </location>
</feature>
<keyword evidence="6" id="KW-0106">Calcium</keyword>
<keyword evidence="5" id="KW-0378">Hydrolase</keyword>
<dbReference type="InterPro" id="IPR017850">
    <property type="entry name" value="Alkaline_phosphatase_core_sf"/>
</dbReference>
<keyword evidence="3" id="KW-0479">Metal-binding</keyword>
<dbReference type="STRING" id="1428644.BIV57_21610"/>
<dbReference type="EMBL" id="MLCF01000155">
    <property type="protein sequence ID" value="OIV35428.1"/>
    <property type="molecule type" value="Genomic_DNA"/>
</dbReference>
<name>A0A1J7C1H9_9ACTN</name>
<dbReference type="AlphaFoldDB" id="A0A1J7C1H9"/>
<reference evidence="8 9" key="1">
    <citation type="submission" date="2016-10" db="EMBL/GenBank/DDBJ databases">
        <title>Genome sequence of Streptomyces gilvigriseus MUSC 26.</title>
        <authorList>
            <person name="Lee L.-H."/>
            <person name="Ser H.-L."/>
        </authorList>
    </citation>
    <scope>NUCLEOTIDE SEQUENCE [LARGE SCALE GENOMIC DNA]</scope>
    <source>
        <strain evidence="8 9">MUSC 26</strain>
    </source>
</reference>
<evidence type="ECO:0000256" key="4">
    <source>
        <dbReference type="ARBA" id="ARBA00022729"/>
    </source>
</evidence>
<evidence type="ECO:0000256" key="2">
    <source>
        <dbReference type="ARBA" id="ARBA00008779"/>
    </source>
</evidence>
<organism evidence="8 9">
    <name type="scientific">Mangrovactinospora gilvigrisea</name>
    <dbReference type="NCBI Taxonomy" id="1428644"/>
    <lineage>
        <taxon>Bacteria</taxon>
        <taxon>Bacillati</taxon>
        <taxon>Actinomycetota</taxon>
        <taxon>Actinomycetes</taxon>
        <taxon>Kitasatosporales</taxon>
        <taxon>Streptomycetaceae</taxon>
        <taxon>Mangrovactinospora</taxon>
    </lineage>
</organism>
<comment type="similarity">
    <text evidence="2">Belongs to the sulfatase family.</text>
</comment>
<dbReference type="Pfam" id="PF00884">
    <property type="entry name" value="Sulfatase"/>
    <property type="match status" value="1"/>
</dbReference>
<evidence type="ECO:0000313" key="8">
    <source>
        <dbReference type="EMBL" id="OIV35428.1"/>
    </source>
</evidence>
<dbReference type="PANTHER" id="PTHR42693">
    <property type="entry name" value="ARYLSULFATASE FAMILY MEMBER"/>
    <property type="match status" value="1"/>
</dbReference>
<accession>A0A1J7C1H9</accession>
<dbReference type="InterPro" id="IPR024607">
    <property type="entry name" value="Sulfatase_CS"/>
</dbReference>
<dbReference type="PROSITE" id="PS00149">
    <property type="entry name" value="SULFATASE_2"/>
    <property type="match status" value="1"/>
</dbReference>
<dbReference type="CDD" id="cd16155">
    <property type="entry name" value="sulfatase_like"/>
    <property type="match status" value="1"/>
</dbReference>
<keyword evidence="9" id="KW-1185">Reference proteome</keyword>
<evidence type="ECO:0000259" key="7">
    <source>
        <dbReference type="Pfam" id="PF00884"/>
    </source>
</evidence>
<proteinExistence type="inferred from homology"/>
<gene>
    <name evidence="8" type="ORF">BIV57_21610</name>
</gene>
<dbReference type="RefSeq" id="WP_071658611.1">
    <property type="nucleotide sequence ID" value="NZ_MLCF01000155.1"/>
</dbReference>
<evidence type="ECO:0000256" key="1">
    <source>
        <dbReference type="ARBA" id="ARBA00001913"/>
    </source>
</evidence>
<dbReference type="Proteomes" id="UP000243342">
    <property type="component" value="Unassembled WGS sequence"/>
</dbReference>
<dbReference type="SUPFAM" id="SSF53649">
    <property type="entry name" value="Alkaline phosphatase-like"/>
    <property type="match status" value="1"/>
</dbReference>
<dbReference type="PANTHER" id="PTHR42693:SF42">
    <property type="entry name" value="ARYLSULFATASE G"/>
    <property type="match status" value="1"/>
</dbReference>
<keyword evidence="4" id="KW-0732">Signal</keyword>
<evidence type="ECO:0000256" key="5">
    <source>
        <dbReference type="ARBA" id="ARBA00022801"/>
    </source>
</evidence>
<dbReference type="PROSITE" id="PS00523">
    <property type="entry name" value="SULFATASE_1"/>
    <property type="match status" value="1"/>
</dbReference>
<comment type="caution">
    <text evidence="8">The sequence shown here is derived from an EMBL/GenBank/DDBJ whole genome shotgun (WGS) entry which is preliminary data.</text>
</comment>
<dbReference type="InterPro" id="IPR050738">
    <property type="entry name" value="Sulfatase"/>
</dbReference>
<protein>
    <recommendedName>
        <fullName evidence="7">Sulfatase N-terminal domain-containing protein</fullName>
    </recommendedName>
</protein>
<dbReference type="GO" id="GO:0046872">
    <property type="term" value="F:metal ion binding"/>
    <property type="evidence" value="ECO:0007669"/>
    <property type="project" value="UniProtKB-KW"/>
</dbReference>
<sequence length="461" mass="50062">MSEQPRRRPNILFLIADDHRGFHDPQVATPHLDALAGRGTRFLGARCQGGMNGAICAPSRAQIMTGNELFGATRNNVVGDWPGTSEIAEDAPILPEALAAAGYRTHLVGKWHNGAASAARGFATGEAVFLGGMSDHWAVPARTLDAGRAEPFSEPEIREQHSTDLFAEAGERFLRGYDAEDPFFLYMAFTAPHDPRTAPPEWAARYNPDDIELPPSFMAEHPFDNGGMHERDEHITPFPHGAGTVRRHLADYYAMIGHLDDGIGRVLRALEESGHAEDTVVVYTADHGLALGAHGLLGKQNSYEHSLRVPLVMAGPGVPAGREVDALSLHADLFPTLAELAGGLPVPGTVTGRSLAPLLDGRSEEARGYVHSAYIDVQRSVRDERWKLIRYRRTEARGGAGTDLVQLFDLAADPWETRDLSADPAHAAERDRLAAELARWQHAIGDPHAEDFAEAAFTGTD</sequence>
<dbReference type="GO" id="GO:0004065">
    <property type="term" value="F:arylsulfatase activity"/>
    <property type="evidence" value="ECO:0007669"/>
    <property type="project" value="TreeGrafter"/>
</dbReference>
<comment type="cofactor">
    <cofactor evidence="1">
        <name>Ca(2+)</name>
        <dbReference type="ChEBI" id="CHEBI:29108"/>
    </cofactor>
</comment>
<dbReference type="Gene3D" id="3.40.720.10">
    <property type="entry name" value="Alkaline Phosphatase, subunit A"/>
    <property type="match status" value="1"/>
</dbReference>
<evidence type="ECO:0000256" key="3">
    <source>
        <dbReference type="ARBA" id="ARBA00022723"/>
    </source>
</evidence>
<dbReference type="OrthoDB" id="9777306at2"/>
<dbReference type="InterPro" id="IPR000917">
    <property type="entry name" value="Sulfatase_N"/>
</dbReference>
<evidence type="ECO:0000256" key="6">
    <source>
        <dbReference type="ARBA" id="ARBA00022837"/>
    </source>
</evidence>
<evidence type="ECO:0000313" key="9">
    <source>
        <dbReference type="Proteomes" id="UP000243342"/>
    </source>
</evidence>